<proteinExistence type="predicted"/>
<evidence type="ECO:0000256" key="1">
    <source>
        <dbReference type="SAM" id="SignalP"/>
    </source>
</evidence>
<feature type="signal peptide" evidence="1">
    <location>
        <begin position="1"/>
        <end position="21"/>
    </location>
</feature>
<feature type="domain" description="Ice-binding protein C-terminal" evidence="2">
    <location>
        <begin position="151"/>
        <end position="173"/>
    </location>
</feature>
<dbReference type="NCBIfam" id="TIGR02595">
    <property type="entry name" value="PEP_CTERM"/>
    <property type="match status" value="1"/>
</dbReference>
<gene>
    <name evidence="3" type="ORF">D3870_01580</name>
</gene>
<keyword evidence="4" id="KW-1185">Reference proteome</keyword>
<dbReference type="Proteomes" id="UP000285190">
    <property type="component" value="Unassembled WGS sequence"/>
</dbReference>
<dbReference type="EMBL" id="QYUN01000002">
    <property type="protein sequence ID" value="RJG04888.1"/>
    <property type="molecule type" value="Genomic_DNA"/>
</dbReference>
<keyword evidence="1" id="KW-0732">Signal</keyword>
<dbReference type="AlphaFoldDB" id="A0A418WXB5"/>
<feature type="chain" id="PRO_5019137829" evidence="1">
    <location>
        <begin position="22"/>
        <end position="177"/>
    </location>
</feature>
<name>A0A418WXB5_9BURK</name>
<sequence length="177" mass="18282">MKLLKKLLGIGLISMASSAMAAPTYTYVGSWFVDEGDSWSATNGLGQYITPVLSGVEAAAYIFGGSASDYAISTVSSNVADINFKAWMDGWGDSNTYGWNGTPAAQDLHIDVGGDGLYASPGGAGSAYSAYVNDHGLHLQNFAFRVTNSNDVPEPGSVALLAAALAALAFARRSGKA</sequence>
<comment type="caution">
    <text evidence="3">The sequence shown here is derived from an EMBL/GenBank/DDBJ whole genome shotgun (WGS) entry which is preliminary data.</text>
</comment>
<evidence type="ECO:0000259" key="2">
    <source>
        <dbReference type="Pfam" id="PF07589"/>
    </source>
</evidence>
<dbReference type="InterPro" id="IPR013424">
    <property type="entry name" value="Ice-binding_C"/>
</dbReference>
<reference evidence="3 4" key="1">
    <citation type="submission" date="2018-09" db="EMBL/GenBank/DDBJ databases">
        <authorList>
            <person name="Zhu H."/>
        </authorList>
    </citation>
    <scope>NUCLEOTIDE SEQUENCE [LARGE SCALE GENOMIC DNA]</scope>
    <source>
        <strain evidence="3 4">K2R10-39</strain>
    </source>
</reference>
<organism evidence="3 4">
    <name type="scientific">Noviherbaspirillum cavernae</name>
    <dbReference type="NCBI Taxonomy" id="2320862"/>
    <lineage>
        <taxon>Bacteria</taxon>
        <taxon>Pseudomonadati</taxon>
        <taxon>Pseudomonadota</taxon>
        <taxon>Betaproteobacteria</taxon>
        <taxon>Burkholderiales</taxon>
        <taxon>Oxalobacteraceae</taxon>
        <taxon>Noviherbaspirillum</taxon>
    </lineage>
</organism>
<accession>A0A418WXB5</accession>
<dbReference type="RefSeq" id="WP_119736115.1">
    <property type="nucleotide sequence ID" value="NZ_QYUN01000002.1"/>
</dbReference>
<dbReference type="Pfam" id="PF07589">
    <property type="entry name" value="PEP-CTERM"/>
    <property type="match status" value="1"/>
</dbReference>
<dbReference type="OrthoDB" id="8538441at2"/>
<evidence type="ECO:0000313" key="4">
    <source>
        <dbReference type="Proteomes" id="UP000285190"/>
    </source>
</evidence>
<evidence type="ECO:0000313" key="3">
    <source>
        <dbReference type="EMBL" id="RJG04888.1"/>
    </source>
</evidence>
<protein>
    <submittedName>
        <fullName evidence="3">PEP-CTERM sorting domain-containing protein</fullName>
    </submittedName>
</protein>